<comment type="subcellular location">
    <subcellularLocation>
        <location evidence="1">Membrane</location>
        <topology evidence="1">Multi-pass membrane protein</topology>
    </subcellularLocation>
</comment>
<dbReference type="GO" id="GO:0016020">
    <property type="term" value="C:membrane"/>
    <property type="evidence" value="ECO:0007669"/>
    <property type="project" value="UniProtKB-SubCell"/>
</dbReference>
<evidence type="ECO:0000256" key="5">
    <source>
        <dbReference type="ARBA" id="ARBA00022840"/>
    </source>
</evidence>
<feature type="transmembrane region" description="Helical" evidence="8">
    <location>
        <begin position="766"/>
        <end position="792"/>
    </location>
</feature>
<dbReference type="InterPro" id="IPR003593">
    <property type="entry name" value="AAA+_ATPase"/>
</dbReference>
<gene>
    <name evidence="11" type="ORF">BO99DRAFT_379565</name>
</gene>
<feature type="transmembrane region" description="Helical" evidence="8">
    <location>
        <begin position="859"/>
        <end position="883"/>
    </location>
</feature>
<feature type="domain" description="ABC transmembrane type-1" evidence="10">
    <location>
        <begin position="730"/>
        <end position="1010"/>
    </location>
</feature>
<evidence type="ECO:0000256" key="2">
    <source>
        <dbReference type="ARBA" id="ARBA00022448"/>
    </source>
</evidence>
<keyword evidence="7 8" id="KW-0472">Membrane</keyword>
<sequence>MPDESNGNISHVIFTRCGLHTTLLIIELCTPRCSILDGVTKEQSPEECRGLVSRTLFLWINPILLQGYRSILSQENVPPLRQDIHPAITRESILETWSQRVKPEIKRTLPMALYQCLKRPFLAAVVPRLFLLAFRYSQPILIKECIRYVNSGFTGSGSGRGAVLIVSALAIYGGLALSTAIYRHRINQLKLMTNSALVSLIYDKTMKSPSITYNNGEATTLMSTDADSLDGIAEMVHETWAQVVEVLIGIGLLASQVGWIWPLPLFLIYLCSHMSRFVAKHLQPRQKAWNSATQQRIGATGSLLSAMKGVKMLGIQHNLTDCIQQLREEELLAASKLRWVMVYYNASANALGIFSSAITVIIYALIAVARGGTLDTETAFTTIAILSMVTHPANMVMTIVPRAVAAFAGFERIQAFLLREDLPFNRAILAKGTLDRFSGDRVTGEISEPADAIQISQLRIGDEHPVLESITLDIAKGSFVIVSGPTGSGKTSLLRAILGEIVPAHGSINVSTPKVAYCAQKPWLPNTTIKKAIYGATVAKTRESEKWYHEVTEMCCLTHDFSSLPDGDQTVCGSGGLNLSGGQRQRVALARAFFAKCDLLLLDDTFSGLDGDTEHEVFDNIFRPDGPVRTLNTTAVLVSNSAQYFQSANYIVVLGEHRIVDQGRWEDLKIKAASIEKFSGSQHTPNNAVLTAKYETLGAQLRAKDETEMDLARQTGDPALYAYYLRSIDIINLILLITTSASYSIFITIPQYWLRLWTESNGRNTVFYVSGFLFLSTMSWMSTSVMMGILVIRIAPQSGKRLHQRLLDIVANAPLSYFSQTDNGSTLNRFSQDIQLIDKQLPTAFQTVMTQIFKLLMQIALLCIADKWLAVSLPACGLLVYFVQKVYLRTSRQLRLLELESRAGVFSSFLESIDGLETIRAYGWTYAAIRDNIQHLDHAQRPEYLLLCLRRWLSLVLDFLAAALATIVVATAVAWRGQVSGAQVGIALNVMLVTNTTLLSLVVSWTNLETSLGAIARLKSLEEFTPTEGGNAGSLDPPPNWPSKGEIEFDSVTVSYHGQSDAFALRNLSLRINAGQKLVICGRTGRRSTLILTLPRLLELQSGTIKVDGLNIRQVRLDLLRQRGFIAVSQDALLFPHETLRFNLDPDSAASDEMIAFALGKAGLWKHFSAVEALGADDSLATVIDIPGHGVEHPVLNRKVSSFPELSVGQCQLFAVCRALIKARVQRGCGVTPVVVLDEVTSSLDAETEATIHRIIDEEFTQEGHTVIVVAHRVGGLVEQLTPGRDTVAVMADGRLVDVVENFNSAGFSKLGRLEYMWSGQ</sequence>
<dbReference type="Gene3D" id="1.20.1560.10">
    <property type="entry name" value="ABC transporter type 1, transmembrane domain"/>
    <property type="match status" value="2"/>
</dbReference>
<dbReference type="PANTHER" id="PTHR24223:SF345">
    <property type="entry name" value="ABC MULTIDRUG TRANSPORTER (EUROFUNG)"/>
    <property type="match status" value="1"/>
</dbReference>
<evidence type="ECO:0000256" key="6">
    <source>
        <dbReference type="ARBA" id="ARBA00022989"/>
    </source>
</evidence>
<keyword evidence="12" id="KW-1185">Reference proteome</keyword>
<dbReference type="InterPro" id="IPR050173">
    <property type="entry name" value="ABC_transporter_C-like"/>
</dbReference>
<feature type="domain" description="ABC transporter" evidence="9">
    <location>
        <begin position="450"/>
        <end position="681"/>
    </location>
</feature>
<dbReference type="FunFam" id="1.20.1560.10:FF:000066">
    <property type="entry name" value="ABC multidrug transporter (Eurofung)"/>
    <property type="match status" value="1"/>
</dbReference>
<dbReference type="InterPro" id="IPR036640">
    <property type="entry name" value="ABC1_TM_sf"/>
</dbReference>
<keyword evidence="5" id="KW-0067">ATP-binding</keyword>
<evidence type="ECO:0000256" key="8">
    <source>
        <dbReference type="SAM" id="Phobius"/>
    </source>
</evidence>
<keyword evidence="4" id="KW-0547">Nucleotide-binding</keyword>
<feature type="transmembrane region" description="Helical" evidence="8">
    <location>
        <begin position="378"/>
        <end position="400"/>
    </location>
</feature>
<dbReference type="Gene3D" id="3.40.50.300">
    <property type="entry name" value="P-loop containing nucleotide triphosphate hydrolases"/>
    <property type="match status" value="2"/>
</dbReference>
<evidence type="ECO:0000259" key="9">
    <source>
        <dbReference type="PROSITE" id="PS50893"/>
    </source>
</evidence>
<dbReference type="InterPro" id="IPR011527">
    <property type="entry name" value="ABC1_TM_dom"/>
</dbReference>
<dbReference type="OMA" id="DINIAHV"/>
<dbReference type="Proteomes" id="UP000249829">
    <property type="component" value="Unassembled WGS sequence"/>
</dbReference>
<protein>
    <submittedName>
        <fullName evidence="11">Putative ABC transporter</fullName>
    </submittedName>
</protein>
<evidence type="ECO:0000313" key="11">
    <source>
        <dbReference type="EMBL" id="PYI21625.1"/>
    </source>
</evidence>
<dbReference type="InterPro" id="IPR027417">
    <property type="entry name" value="P-loop_NTPase"/>
</dbReference>
<evidence type="ECO:0000256" key="4">
    <source>
        <dbReference type="ARBA" id="ARBA00022741"/>
    </source>
</evidence>
<evidence type="ECO:0000256" key="7">
    <source>
        <dbReference type="ARBA" id="ARBA00023136"/>
    </source>
</evidence>
<dbReference type="CDD" id="cd18579">
    <property type="entry name" value="ABC_6TM_ABCC_D1"/>
    <property type="match status" value="1"/>
</dbReference>
<feature type="domain" description="ABC transporter" evidence="9">
    <location>
        <begin position="1047"/>
        <end position="1318"/>
    </location>
</feature>
<dbReference type="SUPFAM" id="SSF90123">
    <property type="entry name" value="ABC transporter transmembrane region"/>
    <property type="match status" value="2"/>
</dbReference>
<dbReference type="InterPro" id="IPR003439">
    <property type="entry name" value="ABC_transporter-like_ATP-bd"/>
</dbReference>
<dbReference type="PROSITE" id="PS50929">
    <property type="entry name" value="ABC_TM1F"/>
    <property type="match status" value="2"/>
</dbReference>
<feature type="transmembrane region" description="Helical" evidence="8">
    <location>
        <begin position="986"/>
        <end position="1005"/>
    </location>
</feature>
<dbReference type="CDD" id="cd18580">
    <property type="entry name" value="ABC_6TM_ABCC_D2"/>
    <property type="match status" value="1"/>
</dbReference>
<dbReference type="EMBL" id="KZ825115">
    <property type="protein sequence ID" value="PYI21625.1"/>
    <property type="molecule type" value="Genomic_DNA"/>
</dbReference>
<dbReference type="InterPro" id="IPR017871">
    <property type="entry name" value="ABC_transporter-like_CS"/>
</dbReference>
<accession>A0A2V5HB80</accession>
<evidence type="ECO:0000259" key="10">
    <source>
        <dbReference type="PROSITE" id="PS50929"/>
    </source>
</evidence>
<dbReference type="PANTHER" id="PTHR24223">
    <property type="entry name" value="ATP-BINDING CASSETTE SUB-FAMILY C"/>
    <property type="match status" value="1"/>
</dbReference>
<dbReference type="PROSITE" id="PS50893">
    <property type="entry name" value="ABC_TRANSPORTER_2"/>
    <property type="match status" value="2"/>
</dbReference>
<evidence type="ECO:0000256" key="3">
    <source>
        <dbReference type="ARBA" id="ARBA00022692"/>
    </source>
</evidence>
<evidence type="ECO:0000313" key="12">
    <source>
        <dbReference type="Proteomes" id="UP000249829"/>
    </source>
</evidence>
<keyword evidence="6 8" id="KW-1133">Transmembrane helix</keyword>
<name>A0A2V5HB80_ASPV1</name>
<dbReference type="GO" id="GO:0016887">
    <property type="term" value="F:ATP hydrolysis activity"/>
    <property type="evidence" value="ECO:0007669"/>
    <property type="project" value="InterPro"/>
</dbReference>
<dbReference type="STRING" id="1450538.A0A2V5HB80"/>
<keyword evidence="2" id="KW-0813">Transport</keyword>
<feature type="domain" description="ABC transmembrane type-1" evidence="10">
    <location>
        <begin position="138"/>
        <end position="405"/>
    </location>
</feature>
<keyword evidence="3 8" id="KW-0812">Transmembrane</keyword>
<dbReference type="SUPFAM" id="SSF52540">
    <property type="entry name" value="P-loop containing nucleoside triphosphate hydrolases"/>
    <property type="match status" value="2"/>
</dbReference>
<dbReference type="GO" id="GO:0140359">
    <property type="term" value="F:ABC-type transporter activity"/>
    <property type="evidence" value="ECO:0007669"/>
    <property type="project" value="InterPro"/>
</dbReference>
<organism evidence="11 12">
    <name type="scientific">Aspergillus violaceofuscus (strain CBS 115571)</name>
    <dbReference type="NCBI Taxonomy" id="1450538"/>
    <lineage>
        <taxon>Eukaryota</taxon>
        <taxon>Fungi</taxon>
        <taxon>Dikarya</taxon>
        <taxon>Ascomycota</taxon>
        <taxon>Pezizomycotina</taxon>
        <taxon>Eurotiomycetes</taxon>
        <taxon>Eurotiomycetidae</taxon>
        <taxon>Eurotiales</taxon>
        <taxon>Aspergillaceae</taxon>
        <taxon>Aspergillus</taxon>
    </lineage>
</organism>
<dbReference type="InterPro" id="IPR044746">
    <property type="entry name" value="ABCC_6TM_D1"/>
</dbReference>
<feature type="transmembrane region" description="Helical" evidence="8">
    <location>
        <begin position="730"/>
        <end position="754"/>
    </location>
</feature>
<evidence type="ECO:0000256" key="1">
    <source>
        <dbReference type="ARBA" id="ARBA00004141"/>
    </source>
</evidence>
<reference evidence="11 12" key="1">
    <citation type="submission" date="2018-02" db="EMBL/GenBank/DDBJ databases">
        <title>The genomes of Aspergillus section Nigri reveals drivers in fungal speciation.</title>
        <authorList>
            <consortium name="DOE Joint Genome Institute"/>
            <person name="Vesth T.C."/>
            <person name="Nybo J."/>
            <person name="Theobald S."/>
            <person name="Brandl J."/>
            <person name="Frisvad J.C."/>
            <person name="Nielsen K.F."/>
            <person name="Lyhne E.K."/>
            <person name="Kogle M.E."/>
            <person name="Kuo A."/>
            <person name="Riley R."/>
            <person name="Clum A."/>
            <person name="Nolan M."/>
            <person name="Lipzen A."/>
            <person name="Salamov A."/>
            <person name="Henrissat B."/>
            <person name="Wiebenga A."/>
            <person name="De vries R.P."/>
            <person name="Grigoriev I.V."/>
            <person name="Mortensen U.H."/>
            <person name="Andersen M.R."/>
            <person name="Baker S.E."/>
        </authorList>
    </citation>
    <scope>NUCLEOTIDE SEQUENCE [LARGE SCALE GENOMIC DNA]</scope>
    <source>
        <strain evidence="11 12">CBS 115571</strain>
    </source>
</reference>
<feature type="transmembrane region" description="Helical" evidence="8">
    <location>
        <begin position="342"/>
        <end position="366"/>
    </location>
</feature>
<feature type="transmembrane region" description="Helical" evidence="8">
    <location>
        <begin position="162"/>
        <end position="182"/>
    </location>
</feature>
<dbReference type="InterPro" id="IPR044726">
    <property type="entry name" value="ABCC_6TM_D2"/>
</dbReference>
<dbReference type="GO" id="GO:0005524">
    <property type="term" value="F:ATP binding"/>
    <property type="evidence" value="ECO:0007669"/>
    <property type="project" value="UniProtKB-KW"/>
</dbReference>
<feature type="transmembrane region" description="Helical" evidence="8">
    <location>
        <begin position="952"/>
        <end position="974"/>
    </location>
</feature>
<dbReference type="PROSITE" id="PS00211">
    <property type="entry name" value="ABC_TRANSPORTER_1"/>
    <property type="match status" value="2"/>
</dbReference>
<dbReference type="SMART" id="SM00382">
    <property type="entry name" value="AAA"/>
    <property type="match status" value="2"/>
</dbReference>
<dbReference type="Pfam" id="PF00005">
    <property type="entry name" value="ABC_tran"/>
    <property type="match status" value="2"/>
</dbReference>
<dbReference type="Pfam" id="PF00664">
    <property type="entry name" value="ABC_membrane"/>
    <property type="match status" value="2"/>
</dbReference>
<proteinExistence type="predicted"/>